<proteinExistence type="predicted"/>
<dbReference type="Gene3D" id="3.30.70.1520">
    <property type="entry name" value="Heterotetrameric sarcosine oxidase"/>
    <property type="match status" value="1"/>
</dbReference>
<evidence type="ECO:0000313" key="2">
    <source>
        <dbReference type="Proteomes" id="UP000004507"/>
    </source>
</evidence>
<comment type="caution">
    <text evidence="1">The sequence shown here is derived from an EMBL/GenBank/DDBJ whole genome shotgun (WGS) entry which is preliminary data.</text>
</comment>
<dbReference type="Gene3D" id="3.30.1360.120">
    <property type="entry name" value="Probable tRNA modification gtpase trme, domain 1"/>
    <property type="match status" value="1"/>
</dbReference>
<keyword evidence="2" id="KW-1185">Reference proteome</keyword>
<dbReference type="InterPro" id="IPR007375">
    <property type="entry name" value="SoxG"/>
</dbReference>
<accession>A3V9D0</accession>
<organism evidence="1 2">
    <name type="scientific">Yoonia vestfoldensis SKA53</name>
    <dbReference type="NCBI Taxonomy" id="314232"/>
    <lineage>
        <taxon>Bacteria</taxon>
        <taxon>Pseudomonadati</taxon>
        <taxon>Pseudomonadota</taxon>
        <taxon>Alphaproteobacteria</taxon>
        <taxon>Rhodobacterales</taxon>
        <taxon>Paracoccaceae</taxon>
        <taxon>Yoonia</taxon>
    </lineage>
</organism>
<dbReference type="STRING" id="314232.SKA53_05975"/>
<dbReference type="Pfam" id="PF04268">
    <property type="entry name" value="SoxG"/>
    <property type="match status" value="1"/>
</dbReference>
<dbReference type="OrthoDB" id="9814782at2"/>
<evidence type="ECO:0000313" key="1">
    <source>
        <dbReference type="EMBL" id="EAQ05300.1"/>
    </source>
</evidence>
<dbReference type="eggNOG" id="COG4583">
    <property type="taxonomic scope" value="Bacteria"/>
</dbReference>
<reference evidence="1 2" key="1">
    <citation type="submission" date="2006-01" db="EMBL/GenBank/DDBJ databases">
        <authorList>
            <person name="Hagstrom A."/>
            <person name="Ferriera S."/>
            <person name="Johnson J."/>
            <person name="Kravitz S."/>
            <person name="Halpern A."/>
            <person name="Remington K."/>
            <person name="Beeson K."/>
            <person name="Tran B."/>
            <person name="Rogers Y.-H."/>
            <person name="Friedman R."/>
            <person name="Venter J.C."/>
        </authorList>
    </citation>
    <scope>NUCLEOTIDE SEQUENCE [LARGE SCALE GENOMIC DNA]</scope>
    <source>
        <strain evidence="1 2">SKA53</strain>
    </source>
</reference>
<dbReference type="HOGENOM" id="CLU_114076_0_0_5"/>
<name>A3V9D0_9RHOB</name>
<dbReference type="InterPro" id="IPR027266">
    <property type="entry name" value="TrmE/GcvT-like"/>
</dbReference>
<protein>
    <submittedName>
        <fullName evidence="1">Sarcosine oxidase, gamma subunit family</fullName>
    </submittedName>
</protein>
<sequence length="187" mass="19856">MSDPISALQGRSTAGEVTIREAGLCGMITLRGELSNAKLRAVCKKITGQAFPEKAKIALGEDRGIAWMSPDEVLVMLPYAEVTDALAQIDSALAGQHYLAENVSDARALIHVEGGFAREILAKLTPADLHPATFGTGDFRRSHLGQVAAAFWMVDADTFAVVCFRSVADYVHDLLVASAKAGPVGVF</sequence>
<gene>
    <name evidence="1" type="ORF">SKA53_05975</name>
</gene>
<dbReference type="Proteomes" id="UP000004507">
    <property type="component" value="Unassembled WGS sequence"/>
</dbReference>
<dbReference type="SUPFAM" id="SSF103025">
    <property type="entry name" value="Folate-binding domain"/>
    <property type="match status" value="1"/>
</dbReference>
<dbReference type="EMBL" id="AAMS01000011">
    <property type="protein sequence ID" value="EAQ05300.1"/>
    <property type="molecule type" value="Genomic_DNA"/>
</dbReference>
<dbReference type="RefSeq" id="WP_007205148.1">
    <property type="nucleotide sequence ID" value="NZ_CH672414.1"/>
</dbReference>
<dbReference type="AlphaFoldDB" id="A3V9D0"/>